<accession>A0AA87NNE9</accession>
<organism evidence="1 2">
    <name type="scientific">Treponema medium ATCC 700293</name>
    <dbReference type="NCBI Taxonomy" id="1125700"/>
    <lineage>
        <taxon>Bacteria</taxon>
        <taxon>Pseudomonadati</taxon>
        <taxon>Spirochaetota</taxon>
        <taxon>Spirochaetia</taxon>
        <taxon>Spirochaetales</taxon>
        <taxon>Treponemataceae</taxon>
        <taxon>Treponema</taxon>
    </lineage>
</organism>
<sequence length="151" mass="18095">MLELKPIIIKEEDDKNDVYYTLTWTALTRADKYKITTSVPAIAGMYELYYMDTHKRLNLLAITHAWYGGLRSNLRQAVDPYHTHDLEMRALLEESPLYYRYSCSDSFGDLLDTVWFLHNVYFPDDVRVEHSQRYRKIFLREQAPDKVYWLD</sequence>
<reference evidence="1 2" key="1">
    <citation type="submission" date="2013-04" db="EMBL/GenBank/DDBJ databases">
        <title>The Genome Sequence of Treponema medium ATCC 700293.</title>
        <authorList>
            <consortium name="The Broad Institute Genomics Platform"/>
            <person name="Earl A."/>
            <person name="Ward D."/>
            <person name="Feldgarden M."/>
            <person name="Gevers D."/>
            <person name="Leonetti C."/>
            <person name="Blanton J.M."/>
            <person name="Dewhirst F.E."/>
            <person name="Izard J."/>
            <person name="Walker B."/>
            <person name="Young S."/>
            <person name="Zeng Q."/>
            <person name="Gargeya S."/>
            <person name="Fitzgerald M."/>
            <person name="Haas B."/>
            <person name="Abouelleil A."/>
            <person name="Allen A.W."/>
            <person name="Alvarado L."/>
            <person name="Arachchi H.M."/>
            <person name="Berlin A.M."/>
            <person name="Chapman S.B."/>
            <person name="Gainer-Dewar J."/>
            <person name="Goldberg J."/>
            <person name="Griggs A."/>
            <person name="Gujja S."/>
            <person name="Hansen M."/>
            <person name="Howarth C."/>
            <person name="Imamovic A."/>
            <person name="Ireland A."/>
            <person name="Larimer J."/>
            <person name="McCowan C."/>
            <person name="Murphy C."/>
            <person name="Pearson M."/>
            <person name="Poon T.W."/>
            <person name="Priest M."/>
            <person name="Roberts A."/>
            <person name="Saif S."/>
            <person name="Shea T."/>
            <person name="Sisk P."/>
            <person name="Sykes S."/>
            <person name="Wortman J."/>
            <person name="Nusbaum C."/>
            <person name="Birren B."/>
        </authorList>
    </citation>
    <scope>NUCLEOTIDE SEQUENCE [LARGE SCALE GENOMIC DNA]</scope>
    <source>
        <strain evidence="1 2">ATCC 700293</strain>
    </source>
</reference>
<dbReference type="RefSeq" id="WP_016524192.1">
    <property type="nucleotide sequence ID" value="NZ_KE332517.1"/>
</dbReference>
<dbReference type="Proteomes" id="UP000014634">
    <property type="component" value="Unassembled WGS sequence"/>
</dbReference>
<protein>
    <submittedName>
        <fullName evidence="1">Uncharacterized protein</fullName>
    </submittedName>
</protein>
<name>A0AA87NNE9_TREMD</name>
<evidence type="ECO:0000313" key="2">
    <source>
        <dbReference type="Proteomes" id="UP000014634"/>
    </source>
</evidence>
<evidence type="ECO:0000313" key="1">
    <source>
        <dbReference type="EMBL" id="EPF27770.1"/>
    </source>
</evidence>
<proteinExistence type="predicted"/>
<dbReference type="AlphaFoldDB" id="A0AA87NNE9"/>
<comment type="caution">
    <text evidence="1">The sequence shown here is derived from an EMBL/GenBank/DDBJ whole genome shotgun (WGS) entry which is preliminary data.</text>
</comment>
<dbReference type="EMBL" id="ATFE01000016">
    <property type="protein sequence ID" value="EPF27770.1"/>
    <property type="molecule type" value="Genomic_DNA"/>
</dbReference>
<gene>
    <name evidence="1" type="ORF">HMPREF9195_02271</name>
</gene>